<dbReference type="EMBL" id="CP043869">
    <property type="protein sequence ID" value="QEQ95868.1"/>
    <property type="molecule type" value="Genomic_DNA"/>
</dbReference>
<dbReference type="CDD" id="cd00761">
    <property type="entry name" value="Glyco_tranf_GTA_type"/>
    <property type="match status" value="1"/>
</dbReference>
<dbReference type="Pfam" id="PF01762">
    <property type="entry name" value="Galactosyl_T"/>
    <property type="match status" value="1"/>
</dbReference>
<dbReference type="PANTHER" id="PTHR11214">
    <property type="entry name" value="BETA-1,3-N-ACETYLGLUCOSAMINYLTRANSFERASE"/>
    <property type="match status" value="1"/>
</dbReference>
<evidence type="ECO:0000256" key="6">
    <source>
        <dbReference type="ARBA" id="ARBA00022989"/>
    </source>
</evidence>
<evidence type="ECO:0000256" key="8">
    <source>
        <dbReference type="ARBA" id="ARBA00023136"/>
    </source>
</evidence>
<keyword evidence="10" id="KW-1185">Reference proteome</keyword>
<dbReference type="Gene3D" id="3.90.550.50">
    <property type="match status" value="1"/>
</dbReference>
<keyword evidence="5" id="KW-0735">Signal-anchor</keyword>
<dbReference type="SUPFAM" id="SSF53448">
    <property type="entry name" value="Nucleotide-diphospho-sugar transferases"/>
    <property type="match status" value="1"/>
</dbReference>
<evidence type="ECO:0000256" key="7">
    <source>
        <dbReference type="ARBA" id="ARBA00023034"/>
    </source>
</evidence>
<dbReference type="InterPro" id="IPR002659">
    <property type="entry name" value="Glyco_trans_31"/>
</dbReference>
<evidence type="ECO:0008006" key="11">
    <source>
        <dbReference type="Google" id="ProtNLM"/>
    </source>
</evidence>
<evidence type="ECO:0000256" key="1">
    <source>
        <dbReference type="ARBA" id="ARBA00004323"/>
    </source>
</evidence>
<keyword evidence="2" id="KW-0328">Glycosyltransferase</keyword>
<dbReference type="Pfam" id="PF13704">
    <property type="entry name" value="Glyco_tranf_2_4"/>
    <property type="match status" value="1"/>
</dbReference>
<protein>
    <recommendedName>
        <fullName evidence="11">Glycosyltransferase family 2 protein</fullName>
    </recommendedName>
</protein>
<evidence type="ECO:0000313" key="10">
    <source>
        <dbReference type="Proteomes" id="UP000324760"/>
    </source>
</evidence>
<sequence length="1399" mass="161147">MKEIVKRTAELAKLLKREKPVVGYIEKLDHYSIEGWVIHLQKGVVNIRLTYNNESFELTPQWHQRDDVAEKYGPEYLQAGFSCELPEKISTELKLKEVLPEQLKIIVSDVSLEIVGRMPQPEKVFIDKPIDDKNSLTQHSAIESLGEGRKSNNLIAEENDKLWTLLPQRAKKYQESLIINEDTKKPLLYVNDVWLFSIFGTLVTTKDKNEIEQLLEVKLDNQVKDWKIFINKVISLGTEFAYGVEIEIPGYIWQDIKSNELKINLSFREVKDQSINLSILENDCIDWLETEANWPEGQDGQYNLLLALEHLRYSNFYEKLTLKAKSFFNQYAESMSLSEFLHANHSSVQPLKLEGVSVDVKTRALWSAQKILNKQLLKDNNNLHEEIEIIIKNKKLVGDVKSNFIKSIIPLLAKEQSLHSLNRVHDLKTYYSLAQSDNAWEITIAIAVLIAEKQTNRAIEAMWKLSKMTSAGWLNTECLWFAITQINQLEIEGQATQEQSQRMRYAFLAVLEDFKGEWFSRLHDKMLHKAMIALLQHLPLMTDYKKTDVIKAAIKHYGLSPDFWQFYTDTNINIDDSLFQQAQNQWKVIHQQFNSLNQSASNPTELVKALRFFQKNHNPEAVIFMRELAASLMQNAGADQAVLIELIEDLSQEQDFELVRYVAHPLIQPATEQKLIEKHKTQIYHALRLNTERTSSVTYQAQKTAAQAMRHQASIEQSVVALNNWPAMFLSIDVLVNELLKQPQDIESKLIKLDDVMQHVIAQSKASFYLPAPVCTALSNLSQTKNLHIQNWLAGIKTTLDLKFGEIHNTLFEVKLKKYDITEPGWPQDTLVVIYSCRAYLDTRIKAIRETWVKDLKARAIPYVILVGDGSDEIEGDVLALNVSDTYEDLPQKSLKLFEWVYKNTNAQYVLKIDDDCYLDVDKYFDTLSYRKHHYYGRVIHRPVGGMDRAWHHSKSKTLRAQNAIDKSPEPSVYCDGGGGYTLSRCAMASLGANANTPQGKRLIANSFMEDKLIGDLLSFSYFEPSNEDYECYQRRRTFNTALPVGMYENTFYPSNLTPSRVTHLDTDKDQTLVEEKHIKTELWPKKIWPSCWDISIKGNSNQLELLTDLSKASTLLNNDFFVISVMRNEIIMIKHFLEHYRKLGVKVFIIADNCSDDGTREYLYEQEDVILYSSDTQYKYSHYGVAWQQSILANYCLNKWVLVADADELLVYPDDDKVSIQDFVSISESLGVDCIRTDMIDMYPYGDLNKADFVKEKPFDAANWFDSTPLTEWHIGSGRFSNRSSHVSSLRHRIDPDSEPNAFTSQKYALFKYKPWLRLSQGIHDISGAIVSETPIAFAHFKYHAGFKKKIEDEIARAQHYDGAKEYKRYSAMLAEGSGNFGNKAVSKMYVTFDDLRK</sequence>
<dbReference type="PANTHER" id="PTHR11214:SF3">
    <property type="entry name" value="BETA-1,3-GALACTOSYLTRANSFERASE 6"/>
    <property type="match status" value="1"/>
</dbReference>
<evidence type="ECO:0000256" key="3">
    <source>
        <dbReference type="ARBA" id="ARBA00022679"/>
    </source>
</evidence>
<keyword evidence="4" id="KW-0812">Transmembrane</keyword>
<evidence type="ECO:0000256" key="4">
    <source>
        <dbReference type="ARBA" id="ARBA00022692"/>
    </source>
</evidence>
<evidence type="ECO:0000313" key="9">
    <source>
        <dbReference type="EMBL" id="QEQ95868.1"/>
    </source>
</evidence>
<keyword evidence="6" id="KW-1133">Transmembrane helix</keyword>
<comment type="subcellular location">
    <subcellularLocation>
        <location evidence="1">Golgi apparatus membrane</location>
        <topology evidence="1">Single-pass type II membrane protein</topology>
    </subcellularLocation>
</comment>
<keyword evidence="3" id="KW-0808">Transferase</keyword>
<dbReference type="KEGG" id="ncu:F0U83_03640"/>
<evidence type="ECO:0000256" key="2">
    <source>
        <dbReference type="ARBA" id="ARBA00022676"/>
    </source>
</evidence>
<evidence type="ECO:0000256" key="5">
    <source>
        <dbReference type="ARBA" id="ARBA00022968"/>
    </source>
</evidence>
<dbReference type="GO" id="GO:0016758">
    <property type="term" value="F:hexosyltransferase activity"/>
    <property type="evidence" value="ECO:0007669"/>
    <property type="project" value="InterPro"/>
</dbReference>
<keyword evidence="7" id="KW-0333">Golgi apparatus</keyword>
<reference evidence="9 10" key="1">
    <citation type="journal article" date="2019" name="Biochem. Eng. J.">
        <title>Metabolic engineering of the marine bacteria Neptunomonas concharum for the production of acetoin and meso-2,3-butanediol from acetate.</title>
        <authorList>
            <person name="Li W."/>
            <person name="Pu N."/>
            <person name="Liu C.-X."/>
            <person name="Yuan Q.-P."/>
            <person name="Li Z.-J."/>
        </authorList>
    </citation>
    <scope>NUCLEOTIDE SEQUENCE [LARGE SCALE GENOMIC DNA]</scope>
    <source>
        <strain evidence="9 10">JCM17730</strain>
    </source>
</reference>
<gene>
    <name evidence="9" type="ORF">F0U83_03640</name>
</gene>
<dbReference type="Proteomes" id="UP000324760">
    <property type="component" value="Chromosome"/>
</dbReference>
<proteinExistence type="predicted"/>
<dbReference type="RefSeq" id="WP_138986572.1">
    <property type="nucleotide sequence ID" value="NZ_CP043869.1"/>
</dbReference>
<organism evidence="9 10">
    <name type="scientific">Neptunomonas concharum</name>
    <dbReference type="NCBI Taxonomy" id="1031538"/>
    <lineage>
        <taxon>Bacteria</taxon>
        <taxon>Pseudomonadati</taxon>
        <taxon>Pseudomonadota</taxon>
        <taxon>Gammaproteobacteria</taxon>
        <taxon>Oceanospirillales</taxon>
        <taxon>Oceanospirillaceae</taxon>
        <taxon>Neptunomonas</taxon>
    </lineage>
</organism>
<dbReference type="GO" id="GO:0006493">
    <property type="term" value="P:protein O-linked glycosylation"/>
    <property type="evidence" value="ECO:0007669"/>
    <property type="project" value="TreeGrafter"/>
</dbReference>
<accession>A0A5P1R8E5</accession>
<dbReference type="GO" id="GO:0016020">
    <property type="term" value="C:membrane"/>
    <property type="evidence" value="ECO:0007669"/>
    <property type="project" value="InterPro"/>
</dbReference>
<dbReference type="OrthoDB" id="7981249at2"/>
<dbReference type="InterPro" id="IPR029044">
    <property type="entry name" value="Nucleotide-diphossugar_trans"/>
</dbReference>
<keyword evidence="8" id="KW-0472">Membrane</keyword>
<name>A0A5P1R8E5_9GAMM</name>